<dbReference type="InterPro" id="IPR007187">
    <property type="entry name" value="Nucleoporin_Nup133/Nup155_C"/>
</dbReference>
<keyword evidence="3" id="KW-0813">Transport</keyword>
<evidence type="ECO:0000259" key="6">
    <source>
        <dbReference type="Pfam" id="PF03177"/>
    </source>
</evidence>
<evidence type="ECO:0000313" key="8">
    <source>
        <dbReference type="EMBL" id="CAF0802805.1"/>
    </source>
</evidence>
<proteinExistence type="inferred from homology"/>
<gene>
    <name evidence="8" type="ORF">GPM918_LOCUS3609</name>
    <name evidence="9" type="ORF">OVA965_LOCUS5475</name>
    <name evidence="10" type="ORF">SRO942_LOCUS3609</name>
    <name evidence="11" type="ORF">TMI583_LOCUS5470</name>
</gene>
<dbReference type="EMBL" id="CAJNOK010001544">
    <property type="protein sequence ID" value="CAF0817547.1"/>
    <property type="molecule type" value="Genomic_DNA"/>
</dbReference>
<dbReference type="PANTHER" id="PTHR10350">
    <property type="entry name" value="NUCLEAR PORE COMPLEX PROTEIN NUP155"/>
    <property type="match status" value="1"/>
</dbReference>
<dbReference type="OrthoDB" id="338970at2759"/>
<dbReference type="EMBL" id="CAJOBA010001543">
    <property type="protein sequence ID" value="CAF3601634.1"/>
    <property type="molecule type" value="Genomic_DNA"/>
</dbReference>
<keyword evidence="12" id="KW-1185">Reference proteome</keyword>
<dbReference type="InterPro" id="IPR042533">
    <property type="entry name" value="Nucleoporin_Nup155_C_1"/>
</dbReference>
<comment type="similarity">
    <text evidence="2">Belongs to the non-repetitive/WGA-negative nucleoporin family.</text>
</comment>
<evidence type="ECO:0000313" key="11">
    <source>
        <dbReference type="EMBL" id="CAF3601634.1"/>
    </source>
</evidence>
<comment type="subcellular location">
    <subcellularLocation>
        <location evidence="1">Nucleus</location>
    </subcellularLocation>
</comment>
<dbReference type="Gene3D" id="1.25.40.450">
    <property type="entry name" value="Nucleoporin, helical domain, N-terminal subdomain"/>
    <property type="match status" value="1"/>
</dbReference>
<sequence length="1651" mass="191165">MATSSPSSSPLPPSTDSDDRDSYQQISMWLNEFVHLTPSTDIEYVIRSSSTTLSSVLTISGGTDGSYTRSYPYDRSNRISVPSATISQIPSTIIDNNENVNASVYRSGYLQLLNMLWLSVDQKLYLWKYPTMIDLIELKFDSIIFSCDCVKRQKQTTLNDTSLLSTSSSYASSFFTSWFSSSNSNIPPTLTTNDLIEHHTYLLIVLTGQDIVLYTIDQQQQQQPQWFTTPTIKYSLQQIGYFDCLASTFSGRFFLGGQYGDIHEFIYNDTLTNNKCSITKLGQTFLSNLLPTFLQSGLKSSAQSSSVKQITIDYGRLLLYARLANDTLHIYDISNEKGQRLFAYTFDDLIMKLKQRQTISIDDYKPFLTMYTVQLYESNLFNLILVTHTGIRLYYTFITANNQPIPTTAASTTGTSASATQQQQQQQQPARLELIHVRYAPTIPNLQTQLHQPLFRTAYVDLKCLFLFTTDMYRPQTYGRMILLINSDTTLLTSSTLLSRNFGDNTMNQQQTQASNENQSQLFNELFLIQDQISLFILNILELNNNPYSSTSYLSLPRIGPLAINQRYMIQTYDSIITFEIPKTIEHLRLLLFYDGQIHSDIIKQFFQHYSLRYSCSMSVALTLTYSNTNQSENFLYNGSTNNSLYLRINDDRIRELAFQTFLWYSSSTYMQYLETLLLTSSQQQQTPFNLDNSRYPNQQQSCNARSTMMPPTYLRQHGYFERYIIPLRINSILFVLSDILRPIWLQPLIELKTLTSTKSDKKFYYLFHKVDHYNDIKQLLKQLQYFLKKLAPHMCCTWSANDIPQYNEQLAQRAHYQQQQQQQQQQYQNQPLFHTSPPNIMDQTNFQRASIMTPRNSNVFNTSLFGSQGASTRSPQFGMSQTSSIAHNNSSMQNLTTPSLFPSSIQTSAPTAAVTTNQLLLSTTSLSSMNDLLHEIDYYTTICNLVERLLELLSLWQIINENRTDMIIDRLPEQYLQLISNNPSSFTIHTLLELDIIFFDNLIAALLISFEQNEAGFDQLVGRLLDECPKLFPVEKLILYKVDIFLKPSTTADSTSGGGLIDKQQRLKQACHLYKQICDRINITPFCMTLYTFHMYDDLIDLCITSGKKRDPCNQALTYYYNQLNENDQQQQLIDLYHRRTECYLAILNILELLYERDYLNTKNDMTNINYNQQSQPQTINQAPSFNEFLQLCLSFDDEFLHVKIFDWLMSKQLNDKIKLHRTTPYIERFIRYRLKLTNYSDYLTLDVAIIILQTVKDHTTLCQVLIHLVDLNDSHVTLSDRLYYLAESLQIARSAQATITPSTSNVLPSLLIPQKRSHQQENHQTLNELIPNIEQRLQTAFIQKQIYSDLQTYLNILENNHGNATNDQQQQVPIVTDALQKLDMKLYDATELFVDYAQKFELYECQLLLLQLDGNEEQTILYTIWKRLLRKELNDVLVLINHSYYDKMLLFQQHLIERLKTCRKKRLRVPIDFLINELEQILYQQNNDDDGDQTSIPYDWIVNLLLQSGFTQSELLTSYDQSYRQTSTSTQKRQLLRGICALLLTFDKNPANLDHTKQYSYNRPSSMLLNNTTFASSPANMNGYNTSVTSSSPYQSGNMAVASLFFDKYMKEIMNLNDPELINYYDQLKRVKTNCDRAMDKEQTAFGLI</sequence>
<feature type="domain" description="Nucleoporin Nup133/Nup155-like C-terminal" evidence="6">
    <location>
        <begin position="943"/>
        <end position="1549"/>
    </location>
</feature>
<comment type="caution">
    <text evidence="8">The sequence shown here is derived from an EMBL/GenBank/DDBJ whole genome shotgun (WGS) entry which is preliminary data.</text>
</comment>
<organism evidence="8 12">
    <name type="scientific">Didymodactylos carnosus</name>
    <dbReference type="NCBI Taxonomy" id="1234261"/>
    <lineage>
        <taxon>Eukaryota</taxon>
        <taxon>Metazoa</taxon>
        <taxon>Spiralia</taxon>
        <taxon>Gnathifera</taxon>
        <taxon>Rotifera</taxon>
        <taxon>Eurotatoria</taxon>
        <taxon>Bdelloidea</taxon>
        <taxon>Philodinida</taxon>
        <taxon>Philodinidae</taxon>
        <taxon>Didymodactylos</taxon>
    </lineage>
</organism>
<dbReference type="GO" id="GO:0006405">
    <property type="term" value="P:RNA export from nucleus"/>
    <property type="evidence" value="ECO:0007669"/>
    <property type="project" value="TreeGrafter"/>
</dbReference>
<keyword evidence="4" id="KW-0539">Nucleus</keyword>
<dbReference type="GO" id="GO:0017056">
    <property type="term" value="F:structural constituent of nuclear pore"/>
    <property type="evidence" value="ECO:0007669"/>
    <property type="project" value="InterPro"/>
</dbReference>
<evidence type="ECO:0000256" key="3">
    <source>
        <dbReference type="ARBA" id="ARBA00022448"/>
    </source>
</evidence>
<dbReference type="Proteomes" id="UP000677228">
    <property type="component" value="Unassembled WGS sequence"/>
</dbReference>
<dbReference type="Gene3D" id="1.20.58.1780">
    <property type="match status" value="1"/>
</dbReference>
<evidence type="ECO:0000256" key="2">
    <source>
        <dbReference type="ARBA" id="ARBA00007373"/>
    </source>
</evidence>
<dbReference type="EMBL" id="CAJOBC010000452">
    <property type="protein sequence ID" value="CAF3588005.1"/>
    <property type="molecule type" value="Genomic_DNA"/>
</dbReference>
<evidence type="ECO:0000313" key="9">
    <source>
        <dbReference type="EMBL" id="CAF0817547.1"/>
    </source>
</evidence>
<dbReference type="Pfam" id="PF03177">
    <property type="entry name" value="Nucleoporin_C"/>
    <property type="match status" value="1"/>
</dbReference>
<protein>
    <submittedName>
        <fullName evidence="8">Uncharacterized protein</fullName>
    </submittedName>
</protein>
<feature type="region of interest" description="Disordered" evidence="5">
    <location>
        <begin position="816"/>
        <end position="837"/>
    </location>
</feature>
<dbReference type="GO" id="GO:0000972">
    <property type="term" value="P:transcription-dependent tethering of RNA polymerase II gene DNA at nuclear periphery"/>
    <property type="evidence" value="ECO:0007669"/>
    <property type="project" value="TreeGrafter"/>
</dbReference>
<dbReference type="Proteomes" id="UP000663829">
    <property type="component" value="Unassembled WGS sequence"/>
</dbReference>
<evidence type="ECO:0000256" key="5">
    <source>
        <dbReference type="SAM" id="MobiDB-lite"/>
    </source>
</evidence>
<evidence type="ECO:0000256" key="1">
    <source>
        <dbReference type="ARBA" id="ARBA00004123"/>
    </source>
</evidence>
<dbReference type="GO" id="GO:0036228">
    <property type="term" value="P:protein localization to nuclear inner membrane"/>
    <property type="evidence" value="ECO:0007669"/>
    <property type="project" value="TreeGrafter"/>
</dbReference>
<dbReference type="GO" id="GO:0044611">
    <property type="term" value="C:nuclear pore inner ring"/>
    <property type="evidence" value="ECO:0007669"/>
    <property type="project" value="TreeGrafter"/>
</dbReference>
<feature type="domain" description="Nucleoporin Nup133/Nup155-like N-terminal" evidence="7">
    <location>
        <begin position="87"/>
        <end position="511"/>
    </location>
</feature>
<dbReference type="Proteomes" id="UP000682733">
    <property type="component" value="Unassembled WGS sequence"/>
</dbReference>
<dbReference type="InterPro" id="IPR042538">
    <property type="entry name" value="Nucleoporin_Nup155_C_3"/>
</dbReference>
<dbReference type="GO" id="GO:0006606">
    <property type="term" value="P:protein import into nucleus"/>
    <property type="evidence" value="ECO:0007669"/>
    <property type="project" value="TreeGrafter"/>
</dbReference>
<dbReference type="InterPro" id="IPR014908">
    <property type="entry name" value="Nucleoporin_Nup133/Nup155_N"/>
</dbReference>
<dbReference type="PANTHER" id="PTHR10350:SF6">
    <property type="entry name" value="NUCLEAR PORE COMPLEX PROTEIN NUP155"/>
    <property type="match status" value="1"/>
</dbReference>
<feature type="compositionally biased region" description="Low complexity" evidence="5">
    <location>
        <begin position="817"/>
        <end position="831"/>
    </location>
</feature>
<evidence type="ECO:0000313" key="10">
    <source>
        <dbReference type="EMBL" id="CAF3588005.1"/>
    </source>
</evidence>
<dbReference type="Proteomes" id="UP000681722">
    <property type="component" value="Unassembled WGS sequence"/>
</dbReference>
<evidence type="ECO:0000256" key="4">
    <source>
        <dbReference type="ARBA" id="ARBA00023242"/>
    </source>
</evidence>
<dbReference type="EMBL" id="CAJNOQ010000452">
    <property type="protein sequence ID" value="CAF0802805.1"/>
    <property type="molecule type" value="Genomic_DNA"/>
</dbReference>
<dbReference type="Gene3D" id="1.20.120.1880">
    <property type="entry name" value="Nucleoporin, helical C-terminal domain"/>
    <property type="match status" value="1"/>
</dbReference>
<name>A0A813SPG9_9BILA</name>
<evidence type="ECO:0000259" key="7">
    <source>
        <dbReference type="Pfam" id="PF08801"/>
    </source>
</evidence>
<dbReference type="Pfam" id="PF08801">
    <property type="entry name" value="Nucleoporin_N"/>
    <property type="match status" value="1"/>
</dbReference>
<feature type="region of interest" description="Disordered" evidence="5">
    <location>
        <begin position="1"/>
        <end position="21"/>
    </location>
</feature>
<accession>A0A813SPG9</accession>
<dbReference type="InterPro" id="IPR004870">
    <property type="entry name" value="Nucleoporin_Nup155"/>
</dbReference>
<reference evidence="8" key="1">
    <citation type="submission" date="2021-02" db="EMBL/GenBank/DDBJ databases">
        <authorList>
            <person name="Nowell W R."/>
        </authorList>
    </citation>
    <scope>NUCLEOTIDE SEQUENCE</scope>
</reference>
<evidence type="ECO:0000313" key="12">
    <source>
        <dbReference type="Proteomes" id="UP000663829"/>
    </source>
</evidence>